<dbReference type="PANTHER" id="PTHR45672:SF2">
    <property type="entry name" value="PROTEIN DISULFIDE-ISOMERASE A5"/>
    <property type="match status" value="1"/>
</dbReference>
<dbReference type="GO" id="GO:0003756">
    <property type="term" value="F:protein disulfide isomerase activity"/>
    <property type="evidence" value="ECO:0007669"/>
    <property type="project" value="TreeGrafter"/>
</dbReference>
<dbReference type="PROSITE" id="PS51352">
    <property type="entry name" value="THIOREDOXIN_2"/>
    <property type="match status" value="1"/>
</dbReference>
<feature type="domain" description="Thioredoxin" evidence="3">
    <location>
        <begin position="6"/>
        <end position="142"/>
    </location>
</feature>
<dbReference type="AlphaFoldDB" id="A0A814VEQ1"/>
<dbReference type="Pfam" id="PF00085">
    <property type="entry name" value="Thioredoxin"/>
    <property type="match status" value="1"/>
</dbReference>
<evidence type="ECO:0000256" key="1">
    <source>
        <dbReference type="SAM" id="Phobius"/>
    </source>
</evidence>
<dbReference type="InterPro" id="IPR013766">
    <property type="entry name" value="Thioredoxin_domain"/>
</dbReference>
<keyword evidence="1" id="KW-1133">Transmembrane helix</keyword>
<dbReference type="InterPro" id="IPR036249">
    <property type="entry name" value="Thioredoxin-like_sf"/>
</dbReference>
<gene>
    <name evidence="5" type="ORF">EDS130_LOCUS24543</name>
    <name evidence="4" type="ORF">XAT740_LOCUS12141</name>
</gene>
<keyword evidence="1" id="KW-0812">Transmembrane</keyword>
<dbReference type="Gene3D" id="3.40.30.10">
    <property type="entry name" value="Glutaredoxin"/>
    <property type="match status" value="1"/>
</dbReference>
<dbReference type="EMBL" id="CAJNOJ010000140">
    <property type="protein sequence ID" value="CAF1186325.1"/>
    <property type="molecule type" value="Genomic_DNA"/>
</dbReference>
<evidence type="ECO:0000313" key="5">
    <source>
        <dbReference type="EMBL" id="CAF1186325.1"/>
    </source>
</evidence>
<name>A0A814VEQ1_ADIRI</name>
<evidence type="ECO:0000259" key="3">
    <source>
        <dbReference type="PROSITE" id="PS51352"/>
    </source>
</evidence>
<dbReference type="SUPFAM" id="SSF52833">
    <property type="entry name" value="Thioredoxin-like"/>
    <property type="match status" value="1"/>
</dbReference>
<evidence type="ECO:0000256" key="2">
    <source>
        <dbReference type="SAM" id="SignalP"/>
    </source>
</evidence>
<dbReference type="InterPro" id="IPR051063">
    <property type="entry name" value="PDI"/>
</dbReference>
<evidence type="ECO:0000313" key="7">
    <source>
        <dbReference type="Proteomes" id="UP000663852"/>
    </source>
</evidence>
<feature type="chain" id="PRO_5035685534" description="Thioredoxin domain-containing protein" evidence="2">
    <location>
        <begin position="23"/>
        <end position="187"/>
    </location>
</feature>
<feature type="transmembrane region" description="Helical" evidence="1">
    <location>
        <begin position="169"/>
        <end position="186"/>
    </location>
</feature>
<evidence type="ECO:0000313" key="6">
    <source>
        <dbReference type="Proteomes" id="UP000663828"/>
    </source>
</evidence>
<feature type="signal peptide" evidence="2">
    <location>
        <begin position="1"/>
        <end position="22"/>
    </location>
</feature>
<dbReference type="PANTHER" id="PTHR45672">
    <property type="entry name" value="PROTEIN DISULFIDE-ISOMERASE C17H9.14C-RELATED"/>
    <property type="match status" value="1"/>
</dbReference>
<sequence length="187" mass="22181">MYRNRILFSIVLYSLLLNDLSGSSWTENGDVIILTNENFHSKIQQYDVLLVLFYVKWCSHCRRMHPDYEQAATKLSKSLDNPIYLAKLDCTNITEPRCSKRYNIDGFPTLRIYRYGQYHDEELNHFNRTTDELVKTMKALKSMSTQRNTINTQAHGVKDETNKGMMNNFYLWSLIGIFYYILQKFFI</sequence>
<dbReference type="EMBL" id="CAJNOR010000681">
    <property type="protein sequence ID" value="CAF0980217.1"/>
    <property type="molecule type" value="Genomic_DNA"/>
</dbReference>
<evidence type="ECO:0000313" key="4">
    <source>
        <dbReference type="EMBL" id="CAF0980217.1"/>
    </source>
</evidence>
<dbReference type="Proteomes" id="UP000663828">
    <property type="component" value="Unassembled WGS sequence"/>
</dbReference>
<dbReference type="GO" id="GO:0006457">
    <property type="term" value="P:protein folding"/>
    <property type="evidence" value="ECO:0007669"/>
    <property type="project" value="TreeGrafter"/>
</dbReference>
<dbReference type="GO" id="GO:0005783">
    <property type="term" value="C:endoplasmic reticulum"/>
    <property type="evidence" value="ECO:0007669"/>
    <property type="project" value="TreeGrafter"/>
</dbReference>
<protein>
    <recommendedName>
        <fullName evidence="3">Thioredoxin domain-containing protein</fullName>
    </recommendedName>
</protein>
<proteinExistence type="predicted"/>
<comment type="caution">
    <text evidence="5">The sequence shown here is derived from an EMBL/GenBank/DDBJ whole genome shotgun (WGS) entry which is preliminary data.</text>
</comment>
<dbReference type="Proteomes" id="UP000663852">
    <property type="component" value="Unassembled WGS sequence"/>
</dbReference>
<keyword evidence="2" id="KW-0732">Signal</keyword>
<keyword evidence="6" id="KW-1185">Reference proteome</keyword>
<keyword evidence="1" id="KW-0472">Membrane</keyword>
<reference evidence="5" key="1">
    <citation type="submission" date="2021-02" db="EMBL/GenBank/DDBJ databases">
        <authorList>
            <person name="Nowell W R."/>
        </authorList>
    </citation>
    <scope>NUCLEOTIDE SEQUENCE</scope>
</reference>
<dbReference type="OrthoDB" id="427280at2759"/>
<accession>A0A814VEQ1</accession>
<organism evidence="5 7">
    <name type="scientific">Adineta ricciae</name>
    <name type="common">Rotifer</name>
    <dbReference type="NCBI Taxonomy" id="249248"/>
    <lineage>
        <taxon>Eukaryota</taxon>
        <taxon>Metazoa</taxon>
        <taxon>Spiralia</taxon>
        <taxon>Gnathifera</taxon>
        <taxon>Rotifera</taxon>
        <taxon>Eurotatoria</taxon>
        <taxon>Bdelloidea</taxon>
        <taxon>Adinetida</taxon>
        <taxon>Adinetidae</taxon>
        <taxon>Adineta</taxon>
    </lineage>
</organism>